<dbReference type="Pfam" id="PF03357">
    <property type="entry name" value="Snf7"/>
    <property type="match status" value="1"/>
</dbReference>
<keyword evidence="1" id="KW-0175">Coiled coil</keyword>
<reference evidence="3" key="1">
    <citation type="submission" date="2015-04" db="UniProtKB">
        <authorList>
            <consortium name="EnsemblPlants"/>
        </authorList>
    </citation>
    <scope>IDENTIFICATION</scope>
</reference>
<proteinExistence type="predicted"/>
<reference evidence="3" key="2">
    <citation type="submission" date="2018-05" db="EMBL/GenBank/DDBJ databases">
        <title>OpunRS2 (Oryza punctata Reference Sequence Version 2).</title>
        <authorList>
            <person name="Zhang J."/>
            <person name="Kudrna D."/>
            <person name="Lee S."/>
            <person name="Talag J."/>
            <person name="Welchert J."/>
            <person name="Wing R.A."/>
        </authorList>
    </citation>
    <scope>NUCLEOTIDE SEQUENCE [LARGE SCALE GENOMIC DNA]</scope>
</reference>
<dbReference type="Gramene" id="OPUNC07G13180.1">
    <property type="protein sequence ID" value="OPUNC07G13180.1"/>
    <property type="gene ID" value="OPUNC07G13180"/>
</dbReference>
<evidence type="ECO:0000256" key="2">
    <source>
        <dbReference type="SAM" id="MobiDB-lite"/>
    </source>
</evidence>
<evidence type="ECO:0000313" key="4">
    <source>
        <dbReference type="Proteomes" id="UP000026962"/>
    </source>
</evidence>
<feature type="region of interest" description="Disordered" evidence="2">
    <location>
        <begin position="187"/>
        <end position="215"/>
    </location>
</feature>
<dbReference type="InterPro" id="IPR005024">
    <property type="entry name" value="Snf7_fam"/>
</dbReference>
<evidence type="ECO:0000256" key="1">
    <source>
        <dbReference type="SAM" id="Coils"/>
    </source>
</evidence>
<dbReference type="eggNOG" id="KOG3229">
    <property type="taxonomic scope" value="Eukaryota"/>
</dbReference>
<dbReference type="Proteomes" id="UP000026962">
    <property type="component" value="Chromosome 7"/>
</dbReference>
<dbReference type="Gene3D" id="6.10.140.1230">
    <property type="match status" value="1"/>
</dbReference>
<evidence type="ECO:0000313" key="3">
    <source>
        <dbReference type="EnsemblPlants" id="OPUNC07G13180.1"/>
    </source>
</evidence>
<dbReference type="EnsemblPlants" id="OPUNC07G13180.1">
    <property type="protein sequence ID" value="OPUNC07G13180.1"/>
    <property type="gene ID" value="OPUNC07G13180"/>
</dbReference>
<dbReference type="STRING" id="4537.A0A0E0LKM8"/>
<accession>A0A0E0LKM8</accession>
<protein>
    <submittedName>
        <fullName evidence="3">Uncharacterized protein</fullName>
    </submittedName>
</protein>
<feature type="coiled-coil region" evidence="1">
    <location>
        <begin position="22"/>
        <end position="56"/>
    </location>
</feature>
<dbReference type="PANTHER" id="PTHR10476">
    <property type="entry name" value="CHARGED MULTIVESICULAR BODY PROTEIN"/>
    <property type="match status" value="1"/>
</dbReference>
<dbReference type="HOGENOM" id="CLU_069208_0_0_1"/>
<name>A0A0E0LKM8_ORYPU</name>
<dbReference type="AlphaFoldDB" id="A0A0E0LKM8"/>
<organism evidence="3">
    <name type="scientific">Oryza punctata</name>
    <name type="common">Red rice</name>
    <dbReference type="NCBI Taxonomy" id="4537"/>
    <lineage>
        <taxon>Eukaryota</taxon>
        <taxon>Viridiplantae</taxon>
        <taxon>Streptophyta</taxon>
        <taxon>Embryophyta</taxon>
        <taxon>Tracheophyta</taxon>
        <taxon>Spermatophyta</taxon>
        <taxon>Magnoliopsida</taxon>
        <taxon>Liliopsida</taxon>
        <taxon>Poales</taxon>
        <taxon>Poaceae</taxon>
        <taxon>BOP clade</taxon>
        <taxon>Oryzoideae</taxon>
        <taxon>Oryzeae</taxon>
        <taxon>Oryzinae</taxon>
        <taxon>Oryza</taxon>
    </lineage>
</organism>
<sequence>MDAVKGLLRLRPTPRQQVREWQHRLRDDRLALDRRIRELQREEKKVEKAIREAAKRDDIVSAKILAKELVRSRRVVNRLHENKAQLSSVSMRLGQIIGTEMMVGQLAKSTEVMKIVNNLMKAPELAVTMQQFTKEVIKAEVKEKIVNDIVDSALDPENIEDDIEEEVDKVLAAVAIDIASQLPAAARKQKINPESMNRVPGERQAVAEGSENDEEELERIRARLAKV</sequence>
<dbReference type="GO" id="GO:0007034">
    <property type="term" value="P:vacuolar transport"/>
    <property type="evidence" value="ECO:0007669"/>
    <property type="project" value="InterPro"/>
</dbReference>
<keyword evidence="4" id="KW-1185">Reference proteome</keyword>